<dbReference type="RefSeq" id="WP_085757028.1">
    <property type="nucleotide sequence ID" value="NZ_CP019343.1"/>
</dbReference>
<evidence type="ECO:0000313" key="3">
    <source>
        <dbReference type="Proteomes" id="UP000193450"/>
    </source>
</evidence>
<organism evidence="2 3">
    <name type="scientific">Oceanicoccus sagamiensis</name>
    <dbReference type="NCBI Taxonomy" id="716816"/>
    <lineage>
        <taxon>Bacteria</taxon>
        <taxon>Pseudomonadati</taxon>
        <taxon>Pseudomonadota</taxon>
        <taxon>Gammaproteobacteria</taxon>
        <taxon>Cellvibrionales</taxon>
        <taxon>Spongiibacteraceae</taxon>
        <taxon>Oceanicoccus</taxon>
    </lineage>
</organism>
<feature type="compositionally biased region" description="Basic and acidic residues" evidence="1">
    <location>
        <begin position="179"/>
        <end position="199"/>
    </location>
</feature>
<keyword evidence="3" id="KW-1185">Reference proteome</keyword>
<dbReference type="Gene3D" id="2.30.110.10">
    <property type="entry name" value="Electron Transport, Fmn-binding Protein, Chain A"/>
    <property type="match status" value="1"/>
</dbReference>
<dbReference type="STRING" id="716816.BST96_01735"/>
<gene>
    <name evidence="2" type="ORF">BST96_01735</name>
</gene>
<dbReference type="AlphaFoldDB" id="A0A1X9N5C8"/>
<dbReference type="EMBL" id="CP019343">
    <property type="protein sequence ID" value="ARN72936.1"/>
    <property type="molecule type" value="Genomic_DNA"/>
</dbReference>
<protein>
    <recommendedName>
        <fullName evidence="4">Pyridoxamine 5'-phosphate oxidase putative domain-containing protein</fullName>
    </recommendedName>
</protein>
<dbReference type="KEGG" id="osg:BST96_01735"/>
<dbReference type="Proteomes" id="UP000193450">
    <property type="component" value="Chromosome"/>
</dbReference>
<evidence type="ECO:0000313" key="2">
    <source>
        <dbReference type="EMBL" id="ARN72936.1"/>
    </source>
</evidence>
<reference evidence="2 3" key="1">
    <citation type="submission" date="2016-11" db="EMBL/GenBank/DDBJ databases">
        <title>Trade-off between light-utilization and light-protection in marine flavobacteria.</title>
        <authorList>
            <person name="Kumagai Y."/>
        </authorList>
    </citation>
    <scope>NUCLEOTIDE SEQUENCE [LARGE SCALE GENOMIC DNA]</scope>
    <source>
        <strain evidence="2 3">NBRC 107125</strain>
    </source>
</reference>
<feature type="region of interest" description="Disordered" evidence="1">
    <location>
        <begin position="170"/>
        <end position="199"/>
    </location>
</feature>
<name>A0A1X9N5C8_9GAMM</name>
<proteinExistence type="predicted"/>
<dbReference type="OrthoDB" id="5180813at2"/>
<dbReference type="InterPro" id="IPR012349">
    <property type="entry name" value="Split_barrel_FMN-bd"/>
</dbReference>
<dbReference type="SUPFAM" id="SSF50475">
    <property type="entry name" value="FMN-binding split barrel"/>
    <property type="match status" value="1"/>
</dbReference>
<evidence type="ECO:0000256" key="1">
    <source>
        <dbReference type="SAM" id="MobiDB-lite"/>
    </source>
</evidence>
<sequence length="199" mass="22227">MSGMRDHEVVSIYPFNEQEVDTLMGTAIESVLMWATKDGWPIGVNHAFLWRDGKIWLTFASHRHRAAAIRRDNRVSVSVSSATYPEGTSKELPQGGITFKGTGEFFDDEDTKGWFYQSLVEKTHPGDAAMQEVFKGILDSPLRTILCVTPVKKIMYNSSLVAKHASGEVGEDALGPRLSSDKDRLESNYKDKGLKRDES</sequence>
<accession>A0A1X9N5C8</accession>
<evidence type="ECO:0008006" key="4">
    <source>
        <dbReference type="Google" id="ProtNLM"/>
    </source>
</evidence>